<evidence type="ECO:0000313" key="4">
    <source>
        <dbReference type="Proteomes" id="UP000242712"/>
    </source>
</evidence>
<dbReference type="Proteomes" id="UP000242712">
    <property type="component" value="Unassembled WGS sequence"/>
</dbReference>
<name>A0A2K4FDQ2_9STAP</name>
<dbReference type="AlphaFoldDB" id="A0A2K4FDQ2"/>
<keyword evidence="4" id="KW-1185">Reference proteome</keyword>
<reference evidence="3 4" key="1">
    <citation type="submission" date="2017-08" db="EMBL/GenBank/DDBJ databases">
        <title>Draft genome sequences of 64 type strains of genus Staph aureus.</title>
        <authorList>
            <person name="Cole K."/>
            <person name="Golubchik T."/>
            <person name="Russell J."/>
            <person name="Foster D."/>
            <person name="Llewelyn M."/>
            <person name="Wilson D."/>
            <person name="Crook D."/>
            <person name="Paul J."/>
        </authorList>
    </citation>
    <scope>NUCLEOTIDE SEQUENCE [LARGE SCALE GENOMIC DNA]</scope>
    <source>
        <strain evidence="3 4">DSM 29875</strain>
    </source>
</reference>
<dbReference type="InterPro" id="IPR003343">
    <property type="entry name" value="Big_2"/>
</dbReference>
<dbReference type="EMBL" id="PPPX01000001">
    <property type="protein sequence ID" value="POA09488.1"/>
    <property type="molecule type" value="Genomic_DNA"/>
</dbReference>
<evidence type="ECO:0000313" key="3">
    <source>
        <dbReference type="EMBL" id="POA09488.1"/>
    </source>
</evidence>
<dbReference type="SUPFAM" id="SSF49373">
    <property type="entry name" value="Invasin/intimin cell-adhesion fragments"/>
    <property type="match status" value="1"/>
</dbReference>
<dbReference type="Pfam" id="PF02368">
    <property type="entry name" value="Big_2"/>
    <property type="match status" value="1"/>
</dbReference>
<dbReference type="SMART" id="SM00635">
    <property type="entry name" value="BID_2"/>
    <property type="match status" value="1"/>
</dbReference>
<feature type="region of interest" description="Disordered" evidence="1">
    <location>
        <begin position="134"/>
        <end position="159"/>
    </location>
</feature>
<dbReference type="Gene3D" id="2.60.40.1080">
    <property type="match status" value="1"/>
</dbReference>
<evidence type="ECO:0000256" key="1">
    <source>
        <dbReference type="SAM" id="MobiDB-lite"/>
    </source>
</evidence>
<dbReference type="GeneID" id="98297048"/>
<accession>A0A2K4FDQ2</accession>
<proteinExistence type="predicted"/>
<dbReference type="RefSeq" id="WP_103370870.1">
    <property type="nucleotide sequence ID" value="NZ_CBCRVO010000001.1"/>
</dbReference>
<evidence type="ECO:0000259" key="2">
    <source>
        <dbReference type="SMART" id="SM00635"/>
    </source>
</evidence>
<dbReference type="OrthoDB" id="2404955at2"/>
<dbReference type="InterPro" id="IPR008964">
    <property type="entry name" value="Invasin/intimin_cell_adhesion"/>
</dbReference>
<gene>
    <name evidence="3" type="ORF">CD039_01660</name>
</gene>
<protein>
    <submittedName>
        <fullName evidence="3">Phage tail protein</fullName>
    </submittedName>
</protein>
<feature type="compositionally biased region" description="Polar residues" evidence="1">
    <location>
        <begin position="143"/>
        <end position="152"/>
    </location>
</feature>
<comment type="caution">
    <text evidence="3">The sequence shown here is derived from an EMBL/GenBank/DDBJ whole genome shotgun (WGS) entry which is preliminary data.</text>
</comment>
<sequence length="159" mass="16568">MAETLNVYKGDELVKSAEYADGQATVTIDGLNANTSYKAGTYTVTRKNENGESEKVKVPGFKTKPIAVSGVTVEPTTMSLNVGEEGVLKATVTPSTATNKSISLASSNEDVATVNQNGHVTGVAPGQANITVTTEDGNKKATTKVTVNQPQSDSDESQE</sequence>
<feature type="domain" description="BIG2" evidence="2">
    <location>
        <begin position="67"/>
        <end position="144"/>
    </location>
</feature>
<organism evidence="3 4">
    <name type="scientific">Staphylococcus argensis</name>
    <dbReference type="NCBI Taxonomy" id="1607738"/>
    <lineage>
        <taxon>Bacteria</taxon>
        <taxon>Bacillati</taxon>
        <taxon>Bacillota</taxon>
        <taxon>Bacilli</taxon>
        <taxon>Bacillales</taxon>
        <taxon>Staphylococcaceae</taxon>
        <taxon>Staphylococcus</taxon>
    </lineage>
</organism>